<evidence type="ECO:0000256" key="1">
    <source>
        <dbReference type="ARBA" id="ARBA00008874"/>
    </source>
</evidence>
<dbReference type="EMBL" id="QVQW01000026">
    <property type="protein sequence ID" value="RKU44819.1"/>
    <property type="molecule type" value="Genomic_DNA"/>
</dbReference>
<dbReference type="OrthoDB" id="5979581at2759"/>
<evidence type="ECO:0000256" key="2">
    <source>
        <dbReference type="ARBA" id="ARBA00022741"/>
    </source>
</evidence>
<dbReference type="STRING" id="177199.A0A420YAA6"/>
<comment type="similarity">
    <text evidence="1">Belongs to the protein kinase superfamily. STE Ser/Thr protein kinase family. STE20 subfamily.</text>
</comment>
<evidence type="ECO:0000313" key="6">
    <source>
        <dbReference type="Proteomes" id="UP000275385"/>
    </source>
</evidence>
<dbReference type="GO" id="GO:0004672">
    <property type="term" value="F:protein kinase activity"/>
    <property type="evidence" value="ECO:0007669"/>
    <property type="project" value="InterPro"/>
</dbReference>
<dbReference type="InterPro" id="IPR051931">
    <property type="entry name" value="PAK3-like"/>
</dbReference>
<sequence>MSSPAFALGQVLRGRLSSYTLSKKVKEGIWFAKNHANELVVVKSDNGQSRVENERDVLQRFQSRSSYIRPLIDEIQDPPEPTAIVLRHLESDLLQASVQNRLHREEIKYVSRRVLESLDVLHQDGYVHTDVKPSNILVNYGEDQGVMRFSDVQLGDFGDSYPQDSRWAKSGTQVGAPIWSSPEVLMETPWTTATDIWSFGTLLISLIYGGDFNLFRPKTSRYGDEDYAVEIVKQQFRYFGPFPLTIREIVSEETLTSILYLMHMIPPESMTPFSTVTEHEVSQEDKQFILKIMQMDWRDRPTARLLLQDDWFQKE</sequence>
<feature type="domain" description="Protein kinase" evidence="4">
    <location>
        <begin position="1"/>
        <end position="312"/>
    </location>
</feature>
<comment type="caution">
    <text evidence="5">The sequence shown here is derived from an EMBL/GenBank/DDBJ whole genome shotgun (WGS) entry which is preliminary data.</text>
</comment>
<dbReference type="PROSITE" id="PS50011">
    <property type="entry name" value="PROTEIN_KINASE_DOM"/>
    <property type="match status" value="1"/>
</dbReference>
<evidence type="ECO:0000313" key="5">
    <source>
        <dbReference type="EMBL" id="RKU44819.1"/>
    </source>
</evidence>
<dbReference type="Pfam" id="PF00069">
    <property type="entry name" value="Pkinase"/>
    <property type="match status" value="1"/>
</dbReference>
<keyword evidence="2" id="KW-0547">Nucleotide-binding</keyword>
<dbReference type="SUPFAM" id="SSF56112">
    <property type="entry name" value="Protein kinase-like (PK-like)"/>
    <property type="match status" value="1"/>
</dbReference>
<dbReference type="GO" id="GO:0005524">
    <property type="term" value="F:ATP binding"/>
    <property type="evidence" value="ECO:0007669"/>
    <property type="project" value="UniProtKB-KW"/>
</dbReference>
<evidence type="ECO:0000256" key="3">
    <source>
        <dbReference type="ARBA" id="ARBA00022840"/>
    </source>
</evidence>
<reference evidence="5 6" key="1">
    <citation type="submission" date="2018-08" db="EMBL/GenBank/DDBJ databases">
        <title>Draft genome of the lignicolous fungus Coniochaeta pulveracea.</title>
        <authorList>
            <person name="Borstlap C.J."/>
            <person name="De Witt R.N."/>
            <person name="Botha A."/>
            <person name="Volschenk H."/>
        </authorList>
    </citation>
    <scope>NUCLEOTIDE SEQUENCE [LARGE SCALE GENOMIC DNA]</scope>
    <source>
        <strain evidence="5 6">CAB683</strain>
    </source>
</reference>
<dbReference type="Gene3D" id="1.10.510.10">
    <property type="entry name" value="Transferase(Phosphotransferase) domain 1"/>
    <property type="match status" value="1"/>
</dbReference>
<protein>
    <recommendedName>
        <fullName evidence="4">Protein kinase domain-containing protein</fullName>
    </recommendedName>
</protein>
<name>A0A420YAA6_9PEZI</name>
<keyword evidence="3" id="KW-0067">ATP-binding</keyword>
<accession>A0A420YAA6</accession>
<dbReference type="AlphaFoldDB" id="A0A420YAA6"/>
<dbReference type="SMART" id="SM00220">
    <property type="entry name" value="S_TKc"/>
    <property type="match status" value="1"/>
</dbReference>
<keyword evidence="6" id="KW-1185">Reference proteome</keyword>
<evidence type="ECO:0000259" key="4">
    <source>
        <dbReference type="PROSITE" id="PS50011"/>
    </source>
</evidence>
<dbReference type="InterPro" id="IPR011009">
    <property type="entry name" value="Kinase-like_dom_sf"/>
</dbReference>
<dbReference type="PANTHER" id="PTHR45832:SF22">
    <property type="entry name" value="SERINE_THREONINE-PROTEIN KINASE SAMKA-RELATED"/>
    <property type="match status" value="1"/>
</dbReference>
<dbReference type="Proteomes" id="UP000275385">
    <property type="component" value="Unassembled WGS sequence"/>
</dbReference>
<dbReference type="PROSITE" id="PS00108">
    <property type="entry name" value="PROTEIN_KINASE_ST"/>
    <property type="match status" value="1"/>
</dbReference>
<gene>
    <name evidence="5" type="ORF">DL546_002087</name>
</gene>
<dbReference type="PANTHER" id="PTHR45832">
    <property type="entry name" value="SERINE/THREONINE-PROTEIN KINASE SAMKA-RELATED-RELATED"/>
    <property type="match status" value="1"/>
</dbReference>
<organism evidence="5 6">
    <name type="scientific">Coniochaeta pulveracea</name>
    <dbReference type="NCBI Taxonomy" id="177199"/>
    <lineage>
        <taxon>Eukaryota</taxon>
        <taxon>Fungi</taxon>
        <taxon>Dikarya</taxon>
        <taxon>Ascomycota</taxon>
        <taxon>Pezizomycotina</taxon>
        <taxon>Sordariomycetes</taxon>
        <taxon>Sordariomycetidae</taxon>
        <taxon>Coniochaetales</taxon>
        <taxon>Coniochaetaceae</taxon>
        <taxon>Coniochaeta</taxon>
    </lineage>
</organism>
<proteinExistence type="inferred from homology"/>
<dbReference type="InterPro" id="IPR008271">
    <property type="entry name" value="Ser/Thr_kinase_AS"/>
</dbReference>
<dbReference type="InterPro" id="IPR000719">
    <property type="entry name" value="Prot_kinase_dom"/>
</dbReference>